<protein>
    <submittedName>
        <fullName evidence="5">AraC family transcriptional regulator</fullName>
    </submittedName>
</protein>
<dbReference type="GO" id="GO:0005829">
    <property type="term" value="C:cytosol"/>
    <property type="evidence" value="ECO:0007669"/>
    <property type="project" value="TreeGrafter"/>
</dbReference>
<dbReference type="Gene3D" id="1.10.10.60">
    <property type="entry name" value="Homeodomain-like"/>
    <property type="match status" value="1"/>
</dbReference>
<evidence type="ECO:0000259" key="4">
    <source>
        <dbReference type="PROSITE" id="PS01124"/>
    </source>
</evidence>
<sequence length="358" mass="40586">MKSSELSAQSSPPIGSRYTTATWVLRLLTEYSEELGLPAEDLLRRVGNEPGLLDDHDGRLPCDDFVRACAYVVSQFAIPHLGLRLGERMRPRYLGAYGFAVLSCSNMRELFVQLARYTALASNVGHIWVEENETAFIRYWRSFMDQGEPTPNLLDEMAMASWITTARQTTGNPAMSPRWVAFRHSAPADLAPYQNLFRCEIRFDADEVALCFDREFLDVKLPQGDARVHALMTALCDRLLTQIGDPSEPKWLTDCRRVIINAFRNGEPDVGYVAKILGLPPSVLRQKLKQHALYFRTFVDELRHDLALTYLADHTLALLDIAYLLGFSEQSAFQRAFKRWTGKTPGEYRKQSLGNADS</sequence>
<name>A0A3A3FS82_9BURK</name>
<dbReference type="InterPro" id="IPR020449">
    <property type="entry name" value="Tscrpt_reg_AraC-type_HTH"/>
</dbReference>
<dbReference type="OrthoDB" id="6506763at2"/>
<dbReference type="SUPFAM" id="SSF46689">
    <property type="entry name" value="Homeodomain-like"/>
    <property type="match status" value="1"/>
</dbReference>
<dbReference type="PRINTS" id="PR00032">
    <property type="entry name" value="HTHARAC"/>
</dbReference>
<dbReference type="GO" id="GO:0003700">
    <property type="term" value="F:DNA-binding transcription factor activity"/>
    <property type="evidence" value="ECO:0007669"/>
    <property type="project" value="InterPro"/>
</dbReference>
<dbReference type="InterPro" id="IPR018060">
    <property type="entry name" value="HTH_AraC"/>
</dbReference>
<dbReference type="InterPro" id="IPR032687">
    <property type="entry name" value="AraC-type_N"/>
</dbReference>
<comment type="caution">
    <text evidence="5">The sequence shown here is derived from an EMBL/GenBank/DDBJ whole genome shotgun (WGS) entry which is preliminary data.</text>
</comment>
<gene>
    <name evidence="5" type="ORF">D3871_09015</name>
</gene>
<dbReference type="Pfam" id="PF12833">
    <property type="entry name" value="HTH_18"/>
    <property type="match status" value="1"/>
</dbReference>
<organism evidence="5 6">
    <name type="scientific">Noviherbaspirillum saxi</name>
    <dbReference type="NCBI Taxonomy" id="2320863"/>
    <lineage>
        <taxon>Bacteria</taxon>
        <taxon>Pseudomonadati</taxon>
        <taxon>Pseudomonadota</taxon>
        <taxon>Betaproteobacteria</taxon>
        <taxon>Burkholderiales</taxon>
        <taxon>Oxalobacteraceae</taxon>
        <taxon>Noviherbaspirillum</taxon>
    </lineage>
</organism>
<evidence type="ECO:0000256" key="2">
    <source>
        <dbReference type="ARBA" id="ARBA00023125"/>
    </source>
</evidence>
<dbReference type="SMART" id="SM00342">
    <property type="entry name" value="HTH_ARAC"/>
    <property type="match status" value="1"/>
</dbReference>
<reference evidence="6" key="1">
    <citation type="submission" date="2018-09" db="EMBL/GenBank/DDBJ databases">
        <authorList>
            <person name="Zhu H."/>
        </authorList>
    </citation>
    <scope>NUCLEOTIDE SEQUENCE [LARGE SCALE GENOMIC DNA]</scope>
    <source>
        <strain evidence="6">K1R23-30</strain>
    </source>
</reference>
<dbReference type="PROSITE" id="PS01124">
    <property type="entry name" value="HTH_ARAC_FAMILY_2"/>
    <property type="match status" value="1"/>
</dbReference>
<dbReference type="EMBL" id="QYUO01000001">
    <property type="protein sequence ID" value="RJF98633.1"/>
    <property type="molecule type" value="Genomic_DNA"/>
</dbReference>
<keyword evidence="3" id="KW-0804">Transcription</keyword>
<dbReference type="GO" id="GO:0000976">
    <property type="term" value="F:transcription cis-regulatory region binding"/>
    <property type="evidence" value="ECO:0007669"/>
    <property type="project" value="TreeGrafter"/>
</dbReference>
<dbReference type="AlphaFoldDB" id="A0A3A3FS82"/>
<proteinExistence type="predicted"/>
<dbReference type="PANTHER" id="PTHR47894:SF1">
    <property type="entry name" value="HTH-TYPE TRANSCRIPTIONAL REGULATOR VQSM"/>
    <property type="match status" value="1"/>
</dbReference>
<dbReference type="Proteomes" id="UP000265955">
    <property type="component" value="Unassembled WGS sequence"/>
</dbReference>
<evidence type="ECO:0000256" key="1">
    <source>
        <dbReference type="ARBA" id="ARBA00023015"/>
    </source>
</evidence>
<evidence type="ECO:0000313" key="5">
    <source>
        <dbReference type="EMBL" id="RJF98633.1"/>
    </source>
</evidence>
<feature type="domain" description="HTH araC/xylS-type" evidence="4">
    <location>
        <begin position="253"/>
        <end position="351"/>
    </location>
</feature>
<keyword evidence="2" id="KW-0238">DNA-binding</keyword>
<dbReference type="Pfam" id="PF12625">
    <property type="entry name" value="Arabinose_bd"/>
    <property type="match status" value="1"/>
</dbReference>
<evidence type="ECO:0000256" key="3">
    <source>
        <dbReference type="ARBA" id="ARBA00023163"/>
    </source>
</evidence>
<dbReference type="PANTHER" id="PTHR47894">
    <property type="entry name" value="HTH-TYPE TRANSCRIPTIONAL REGULATOR GADX"/>
    <property type="match status" value="1"/>
</dbReference>
<evidence type="ECO:0000313" key="6">
    <source>
        <dbReference type="Proteomes" id="UP000265955"/>
    </source>
</evidence>
<keyword evidence="1" id="KW-0805">Transcription regulation</keyword>
<accession>A0A3A3FS82</accession>
<dbReference type="InterPro" id="IPR009057">
    <property type="entry name" value="Homeodomain-like_sf"/>
</dbReference>
<keyword evidence="6" id="KW-1185">Reference proteome</keyword>
<dbReference type="RefSeq" id="WP_119768582.1">
    <property type="nucleotide sequence ID" value="NZ_QYUO01000001.1"/>
</dbReference>